<dbReference type="InterPro" id="IPR036514">
    <property type="entry name" value="SGNH_hydro_sf"/>
</dbReference>
<dbReference type="Proteomes" id="UP000028702">
    <property type="component" value="Unassembled WGS sequence"/>
</dbReference>
<dbReference type="GO" id="GO:0016788">
    <property type="term" value="F:hydrolase activity, acting on ester bonds"/>
    <property type="evidence" value="ECO:0007669"/>
    <property type="project" value="UniProtKB-ARBA"/>
</dbReference>
<dbReference type="eggNOG" id="COG2755">
    <property type="taxonomic scope" value="Bacteria"/>
</dbReference>
<accession>A0A081B853</accession>
<dbReference type="AlphaFoldDB" id="A0A081B853"/>
<evidence type="ECO:0000313" key="4">
    <source>
        <dbReference type="Proteomes" id="UP000028702"/>
    </source>
</evidence>
<evidence type="ECO:0000256" key="1">
    <source>
        <dbReference type="SAM" id="Phobius"/>
    </source>
</evidence>
<keyword evidence="1" id="KW-0812">Transmembrane</keyword>
<evidence type="ECO:0000259" key="2">
    <source>
        <dbReference type="Pfam" id="PF13472"/>
    </source>
</evidence>
<gene>
    <name evidence="3" type="ORF">M2A_0720</name>
</gene>
<dbReference type="RefSeq" id="WP_052379181.1">
    <property type="nucleotide sequence ID" value="NZ_BBIO01000003.1"/>
</dbReference>
<sequence>MGRIAISWAALIGGTLVLLFGFLVYVLFASGEPSYWEGDIAAFERRDISNPPEKGAVLFIGGRDVRLWETLGADMMPFDALNRGFGGARIAHLTHYAARIVKPYEPSLIVVMAGDEDLADVRGRRPEDVLAQMQIFLAAIRAHEVEAPVLIVSVPPAPMRMSRWPGAKRTNALLRQLAEDRAPVHFIDLTPGFFTEEDELKDELFRWDGMSLSKQGYAYLTRQLKPKIREILQSRKSGAQTQ</sequence>
<dbReference type="PANTHER" id="PTHR30383">
    <property type="entry name" value="THIOESTERASE 1/PROTEASE 1/LYSOPHOSPHOLIPASE L1"/>
    <property type="match status" value="1"/>
</dbReference>
<reference evidence="3 4" key="1">
    <citation type="submission" date="2014-07" db="EMBL/GenBank/DDBJ databases">
        <title>Tepidicaulis marinum gen. nov., sp. nov., a novel marine bacterium denitrifying nitrate to nitrous oxide strictly under microaerobic conditions.</title>
        <authorList>
            <person name="Takeuchi M."/>
            <person name="Yamagishi T."/>
            <person name="Kamagata Y."/>
            <person name="Oshima K."/>
            <person name="Hattori M."/>
            <person name="Katayama T."/>
            <person name="Hanada S."/>
            <person name="Tamaki H."/>
            <person name="Marumo K."/>
            <person name="Maeda H."/>
            <person name="Nedachi M."/>
            <person name="Iwasaki W."/>
            <person name="Suwa Y."/>
            <person name="Sakata S."/>
        </authorList>
    </citation>
    <scope>NUCLEOTIDE SEQUENCE [LARGE SCALE GENOMIC DNA]</scope>
    <source>
        <strain evidence="3 4">MA2</strain>
    </source>
</reference>
<protein>
    <submittedName>
        <fullName evidence="3">Conserved protein</fullName>
    </submittedName>
</protein>
<feature type="transmembrane region" description="Helical" evidence="1">
    <location>
        <begin position="6"/>
        <end position="28"/>
    </location>
</feature>
<keyword evidence="4" id="KW-1185">Reference proteome</keyword>
<dbReference type="InterPro" id="IPR013830">
    <property type="entry name" value="SGNH_hydro"/>
</dbReference>
<feature type="domain" description="SGNH hydrolase-type esterase" evidence="2">
    <location>
        <begin position="69"/>
        <end position="218"/>
    </location>
</feature>
<name>A0A081B853_9HYPH</name>
<dbReference type="Pfam" id="PF13472">
    <property type="entry name" value="Lipase_GDSL_2"/>
    <property type="match status" value="1"/>
</dbReference>
<dbReference type="STRING" id="1333998.M2A_0720"/>
<dbReference type="EMBL" id="BBIO01000003">
    <property type="protein sequence ID" value="GAK44221.1"/>
    <property type="molecule type" value="Genomic_DNA"/>
</dbReference>
<comment type="caution">
    <text evidence="3">The sequence shown here is derived from an EMBL/GenBank/DDBJ whole genome shotgun (WGS) entry which is preliminary data.</text>
</comment>
<keyword evidence="1" id="KW-1133">Transmembrane helix</keyword>
<keyword evidence="1" id="KW-0472">Membrane</keyword>
<dbReference type="InterPro" id="IPR051532">
    <property type="entry name" value="Ester_Hydrolysis_Enzymes"/>
</dbReference>
<organism evidence="3 4">
    <name type="scientific">Tepidicaulis marinus</name>
    <dbReference type="NCBI Taxonomy" id="1333998"/>
    <lineage>
        <taxon>Bacteria</taxon>
        <taxon>Pseudomonadati</taxon>
        <taxon>Pseudomonadota</taxon>
        <taxon>Alphaproteobacteria</taxon>
        <taxon>Hyphomicrobiales</taxon>
        <taxon>Parvibaculaceae</taxon>
        <taxon>Tepidicaulis</taxon>
    </lineage>
</organism>
<evidence type="ECO:0000313" key="3">
    <source>
        <dbReference type="EMBL" id="GAK44221.1"/>
    </source>
</evidence>
<dbReference type="Gene3D" id="3.40.50.1110">
    <property type="entry name" value="SGNH hydrolase"/>
    <property type="match status" value="1"/>
</dbReference>
<dbReference type="SUPFAM" id="SSF52266">
    <property type="entry name" value="SGNH hydrolase"/>
    <property type="match status" value="1"/>
</dbReference>
<proteinExistence type="predicted"/>